<name>A0A1G4VQC2_9FLAO</name>
<feature type="transmembrane region" description="Helical" evidence="2">
    <location>
        <begin position="14"/>
        <end position="38"/>
    </location>
</feature>
<keyword evidence="2" id="KW-1133">Transmembrane helix</keyword>
<dbReference type="EMBL" id="FMTY01000003">
    <property type="protein sequence ID" value="SCX10250.1"/>
    <property type="molecule type" value="Genomic_DNA"/>
</dbReference>
<feature type="region of interest" description="Disordered" evidence="1">
    <location>
        <begin position="102"/>
        <end position="121"/>
    </location>
</feature>
<dbReference type="STRING" id="329186.SAMN02927925_01529"/>
<reference evidence="3 4" key="1">
    <citation type="submission" date="2016-10" db="EMBL/GenBank/DDBJ databases">
        <authorList>
            <person name="de Groot N.N."/>
        </authorList>
    </citation>
    <scope>NUCLEOTIDE SEQUENCE [LARGE SCALE GENOMIC DNA]</scope>
    <source>
        <strain evidence="3 4">CGMCC 1.3801</strain>
    </source>
</reference>
<dbReference type="AlphaFoldDB" id="A0A1G4VQC2"/>
<proteinExistence type="predicted"/>
<sequence>MMSVTVLFGFGHTYLYLIMKSILSISIMLFGLAFLCLGSQSATIQSSKYSLEKETPFALAHSQANKVVTSESCVRCHDCSGTNLENDETIQNIVTPSRIGVEKAADQESTSESVFDDTPTVKPEVADRFVQRELN</sequence>
<evidence type="ECO:0000313" key="3">
    <source>
        <dbReference type="EMBL" id="SCX10250.1"/>
    </source>
</evidence>
<accession>A0A1G4VQC2</accession>
<evidence type="ECO:0000313" key="4">
    <source>
        <dbReference type="Proteomes" id="UP000182124"/>
    </source>
</evidence>
<evidence type="ECO:0000256" key="1">
    <source>
        <dbReference type="SAM" id="MobiDB-lite"/>
    </source>
</evidence>
<keyword evidence="2" id="KW-0472">Membrane</keyword>
<keyword evidence="2" id="KW-0812">Transmembrane</keyword>
<dbReference type="Proteomes" id="UP000182124">
    <property type="component" value="Unassembled WGS sequence"/>
</dbReference>
<organism evidence="3 4">
    <name type="scientific">Flavobacterium saliperosum</name>
    <dbReference type="NCBI Taxonomy" id="329186"/>
    <lineage>
        <taxon>Bacteria</taxon>
        <taxon>Pseudomonadati</taxon>
        <taxon>Bacteroidota</taxon>
        <taxon>Flavobacteriia</taxon>
        <taxon>Flavobacteriales</taxon>
        <taxon>Flavobacteriaceae</taxon>
        <taxon>Flavobacterium</taxon>
    </lineage>
</organism>
<protein>
    <submittedName>
        <fullName evidence="3">Uncharacterized protein</fullName>
    </submittedName>
</protein>
<gene>
    <name evidence="3" type="ORF">SAMN02927925_01529</name>
</gene>
<evidence type="ECO:0000256" key="2">
    <source>
        <dbReference type="SAM" id="Phobius"/>
    </source>
</evidence>